<gene>
    <name evidence="3" type="ORF">F5613_000974</name>
</gene>
<name>A0A8E1ZUX7_9PORP</name>
<comment type="caution">
    <text evidence="3">The sequence shown here is derived from an EMBL/GenBank/DDBJ whole genome shotgun (WGS) entry which is preliminary data.</text>
</comment>
<keyword evidence="4" id="KW-1185">Reference proteome</keyword>
<protein>
    <recommendedName>
        <fullName evidence="5">Restriction endonuclease type IV Mrr domain-containing protein</fullName>
    </recommendedName>
</protein>
<organism evidence="3 4">
    <name type="scientific">Macellibacteroides fermentans</name>
    <dbReference type="NCBI Taxonomy" id="879969"/>
    <lineage>
        <taxon>Bacteria</taxon>
        <taxon>Pseudomonadati</taxon>
        <taxon>Bacteroidota</taxon>
        <taxon>Bacteroidia</taxon>
        <taxon>Bacteroidales</taxon>
        <taxon>Porphyromonadaceae</taxon>
        <taxon>Macellibacteroides</taxon>
    </lineage>
</organism>
<dbReference type="Proteomes" id="UP000574332">
    <property type="component" value="Unassembled WGS sequence"/>
</dbReference>
<dbReference type="InterPro" id="IPR027417">
    <property type="entry name" value="P-loop_NTPase"/>
</dbReference>
<dbReference type="RefSeq" id="WP_179398873.1">
    <property type="nucleotide sequence ID" value="NZ_JACCCY010000001.1"/>
</dbReference>
<dbReference type="SUPFAM" id="SSF52540">
    <property type="entry name" value="P-loop containing nucleoside triphosphate hydrolases"/>
    <property type="match status" value="1"/>
</dbReference>
<dbReference type="GO" id="GO:0004519">
    <property type="term" value="F:endonuclease activity"/>
    <property type="evidence" value="ECO:0007669"/>
    <property type="project" value="InterPro"/>
</dbReference>
<dbReference type="InterPro" id="IPR007560">
    <property type="entry name" value="Restrct_endonuc_IV_Mrr"/>
</dbReference>
<dbReference type="Pfam" id="PF20720">
    <property type="entry name" value="nSTAND3"/>
    <property type="match status" value="1"/>
</dbReference>
<evidence type="ECO:0000313" key="3">
    <source>
        <dbReference type="EMBL" id="NYI48929.1"/>
    </source>
</evidence>
<evidence type="ECO:0000259" key="1">
    <source>
        <dbReference type="Pfam" id="PF04471"/>
    </source>
</evidence>
<feature type="domain" description="Novel STAND NTPase 3" evidence="2">
    <location>
        <begin position="172"/>
        <end position="329"/>
    </location>
</feature>
<sequence>MIDYDFKVLQYNEFECLTRDLLQEEFSIHIESFKDGRDNGIDLRFGKVKGETTIVQVKRYKEWNELKTQLEKEVSKVQKLNPKKYLLSTSVGLSPLNKSIIMEMFSPYIEDTNDIYGRDDLNNLLGKHKKIEQKYYKLWLASTNILQEIIYKDVINWSSFEINQIKEQITSYVHNDSFNQAYEILKEYRYVIISGIPGIGKTTLARMLSYNILASGYEEFVCITDNLSDGAKLFQKGKKQVFFFDDFLGSNVFEPVEKDFDKKLTSFIDAIKREKDKVFILTTREYILSEAKSRYEKFQINNIEIAKCTVDLSSYTKFIRANILYNHLSNANLPDTYIDQLLRNKRYKSLIGHPNFNPRIIETYIDRGLWKKYPVEEFMQRFEEFFYKPTMVWQQAFENLDIKARYALLVFASIGKEIFLEDWYTSFIYFCKTTHSQLGLVCDEFEWRKIIKVLQDCFIKTKNCEGHTIVSYFNPSVLDFIIVYLADFKDIQRLLIQNSYFVEQLCTIFRDSPRSFFGADAYVIITENLYKDIVDRFKQIMNGTPVSCELSRYKGWMYRHRGYNEILFYKNFLDSFPILLRRNEGLLERSIDPNEFTYQTTSFSDRANLLAKLDWTKISADLNIIIEDILYEPKDIVGHRDLLLMFDELGMSERKKDKHLIKTIEEDVYSEIDTNVSDENTAEELYGLLDEITNLIPYEYFENDFLGYLEEKRKEFEEPEIEYDDDLGREFGDVFQDDDTRIEEMMTCLREK</sequence>
<evidence type="ECO:0000259" key="2">
    <source>
        <dbReference type="Pfam" id="PF20720"/>
    </source>
</evidence>
<evidence type="ECO:0008006" key="5">
    <source>
        <dbReference type="Google" id="ProtNLM"/>
    </source>
</evidence>
<dbReference type="Pfam" id="PF04471">
    <property type="entry name" value="Mrr_cat"/>
    <property type="match status" value="1"/>
</dbReference>
<dbReference type="GO" id="GO:0009307">
    <property type="term" value="P:DNA restriction-modification system"/>
    <property type="evidence" value="ECO:0007669"/>
    <property type="project" value="InterPro"/>
</dbReference>
<dbReference type="GO" id="GO:0003677">
    <property type="term" value="F:DNA binding"/>
    <property type="evidence" value="ECO:0007669"/>
    <property type="project" value="InterPro"/>
</dbReference>
<dbReference type="Gene3D" id="3.40.50.300">
    <property type="entry name" value="P-loop containing nucleotide triphosphate hydrolases"/>
    <property type="match status" value="1"/>
</dbReference>
<evidence type="ECO:0000313" key="4">
    <source>
        <dbReference type="Proteomes" id="UP000574332"/>
    </source>
</evidence>
<feature type="domain" description="Restriction endonuclease type IV Mrr" evidence="1">
    <location>
        <begin position="10"/>
        <end position="64"/>
    </location>
</feature>
<dbReference type="EMBL" id="JACCCY010000001">
    <property type="protein sequence ID" value="NYI48929.1"/>
    <property type="molecule type" value="Genomic_DNA"/>
</dbReference>
<dbReference type="AlphaFoldDB" id="A0A8E1ZUX7"/>
<dbReference type="InterPro" id="IPR049050">
    <property type="entry name" value="nSTAND3"/>
</dbReference>
<accession>A0A8E1ZUX7</accession>
<reference evidence="3 4" key="1">
    <citation type="submission" date="2020-07" db="EMBL/GenBank/DDBJ databases">
        <title>Genomic Encyclopedia of Type Strains, Phase IV (KMG-IV): sequencing the most valuable type-strain genomes for metagenomic binning, comparative biology and taxonomic classification.</title>
        <authorList>
            <person name="Goeker M."/>
        </authorList>
    </citation>
    <scope>NUCLEOTIDE SEQUENCE [LARGE SCALE GENOMIC DNA]</scope>
    <source>
        <strain evidence="3 4">DSM 23697</strain>
    </source>
</reference>
<proteinExistence type="predicted"/>